<sequence>MSYQIQYYNKIEKVEAWLQHPQNIPPSSPKSYYTLTPCKLVGKDVMKYFNIFLYVNIIIFNNVTDNDEVNLLANISDQTSELTHMTLFFLKVKRHSFGSQKEASKRKRNLGQSQYNIEGRKSLADLYRDCSSCYGLRDIYEISRLSNVITHYQIRVRICNNNYKNTWFHPEDFDSTQTRDAPQYIRKPEDQQRQMYQSYQYLNTFTTLSHLFYLLHNDQCSHCESYKNADDVGKVFKDEEYCNVPRSSN</sequence>
<evidence type="ECO:0000313" key="1">
    <source>
        <dbReference type="EMBL" id="KAE9521481.1"/>
    </source>
</evidence>
<dbReference type="Proteomes" id="UP000475862">
    <property type="component" value="Unassembled WGS sequence"/>
</dbReference>
<dbReference type="EMBL" id="VYZN01002786">
    <property type="protein sequence ID" value="KAE9521481.1"/>
    <property type="molecule type" value="Genomic_DNA"/>
</dbReference>
<organism evidence="1 2">
    <name type="scientific">Aphis glycines</name>
    <name type="common">Soybean aphid</name>
    <dbReference type="NCBI Taxonomy" id="307491"/>
    <lineage>
        <taxon>Eukaryota</taxon>
        <taxon>Metazoa</taxon>
        <taxon>Ecdysozoa</taxon>
        <taxon>Arthropoda</taxon>
        <taxon>Hexapoda</taxon>
        <taxon>Insecta</taxon>
        <taxon>Pterygota</taxon>
        <taxon>Neoptera</taxon>
        <taxon>Paraneoptera</taxon>
        <taxon>Hemiptera</taxon>
        <taxon>Sternorrhyncha</taxon>
        <taxon>Aphidomorpha</taxon>
        <taxon>Aphidoidea</taxon>
        <taxon>Aphididae</taxon>
        <taxon>Aphidini</taxon>
        <taxon>Aphis</taxon>
        <taxon>Aphis</taxon>
    </lineage>
</organism>
<accession>A0A6G0SUV1</accession>
<dbReference type="AlphaFoldDB" id="A0A6G0SUV1"/>
<protein>
    <submittedName>
        <fullName evidence="1">Uncharacterized protein</fullName>
    </submittedName>
</protein>
<gene>
    <name evidence="1" type="ORF">AGLY_018115</name>
</gene>
<name>A0A6G0SUV1_APHGL</name>
<proteinExistence type="predicted"/>
<keyword evidence="2" id="KW-1185">Reference proteome</keyword>
<comment type="caution">
    <text evidence="1">The sequence shown here is derived from an EMBL/GenBank/DDBJ whole genome shotgun (WGS) entry which is preliminary data.</text>
</comment>
<dbReference type="OrthoDB" id="10614920at2759"/>
<evidence type="ECO:0000313" key="2">
    <source>
        <dbReference type="Proteomes" id="UP000475862"/>
    </source>
</evidence>
<reference evidence="1 2" key="1">
    <citation type="submission" date="2019-08" db="EMBL/GenBank/DDBJ databases">
        <title>The genome of the soybean aphid Biotype 1, its phylome, world population structure and adaptation to the North American continent.</title>
        <authorList>
            <person name="Giordano R."/>
            <person name="Donthu R.K."/>
            <person name="Hernandez A.G."/>
            <person name="Wright C.L."/>
            <person name="Zimin A.V."/>
        </authorList>
    </citation>
    <scope>NUCLEOTIDE SEQUENCE [LARGE SCALE GENOMIC DNA]</scope>
    <source>
        <tissue evidence="1">Whole aphids</tissue>
    </source>
</reference>